<evidence type="ECO:0000256" key="1">
    <source>
        <dbReference type="ARBA" id="ARBA00000971"/>
    </source>
</evidence>
<dbReference type="AlphaFoldDB" id="A0A538U1C8"/>
<keyword evidence="3" id="KW-0732">Signal</keyword>
<dbReference type="InterPro" id="IPR046357">
    <property type="entry name" value="PPIase_dom_sf"/>
</dbReference>
<dbReference type="Proteomes" id="UP000319836">
    <property type="component" value="Unassembled WGS sequence"/>
</dbReference>
<dbReference type="PANTHER" id="PTHR47245:SF1">
    <property type="entry name" value="FOLDASE PROTEIN PRSA"/>
    <property type="match status" value="1"/>
</dbReference>
<dbReference type="InterPro" id="IPR027304">
    <property type="entry name" value="Trigger_fact/SurA_dom_sf"/>
</dbReference>
<keyword evidence="5 6" id="KW-0413">Isomerase</keyword>
<organism evidence="8 9">
    <name type="scientific">Eiseniibacteriota bacterium</name>
    <dbReference type="NCBI Taxonomy" id="2212470"/>
    <lineage>
        <taxon>Bacteria</taxon>
        <taxon>Candidatus Eiseniibacteriota</taxon>
    </lineage>
</organism>
<protein>
    <recommendedName>
        <fullName evidence="2">peptidylprolyl isomerase</fullName>
        <ecNumber evidence="2">5.2.1.8</ecNumber>
    </recommendedName>
</protein>
<dbReference type="EC" id="5.2.1.8" evidence="2"/>
<dbReference type="Gene3D" id="3.10.50.40">
    <property type="match status" value="1"/>
</dbReference>
<evidence type="ECO:0000313" key="8">
    <source>
        <dbReference type="EMBL" id="TMQ69684.1"/>
    </source>
</evidence>
<comment type="caution">
    <text evidence="8">The sequence shown here is derived from an EMBL/GenBank/DDBJ whole genome shotgun (WGS) entry which is preliminary data.</text>
</comment>
<accession>A0A538U1C8</accession>
<dbReference type="GO" id="GO:0003755">
    <property type="term" value="F:peptidyl-prolyl cis-trans isomerase activity"/>
    <property type="evidence" value="ECO:0007669"/>
    <property type="project" value="UniProtKB-KW"/>
</dbReference>
<evidence type="ECO:0000256" key="4">
    <source>
        <dbReference type="ARBA" id="ARBA00023110"/>
    </source>
</evidence>
<name>A0A538U1C8_UNCEI</name>
<dbReference type="PANTHER" id="PTHR47245">
    <property type="entry name" value="PEPTIDYLPROLYL ISOMERASE"/>
    <property type="match status" value="1"/>
</dbReference>
<feature type="domain" description="PpiC" evidence="7">
    <location>
        <begin position="189"/>
        <end position="231"/>
    </location>
</feature>
<dbReference type="SUPFAM" id="SSF54534">
    <property type="entry name" value="FKBP-like"/>
    <property type="match status" value="1"/>
</dbReference>
<reference evidence="8 9" key="1">
    <citation type="journal article" date="2019" name="Nat. Microbiol.">
        <title>Mediterranean grassland soil C-N compound turnover is dependent on rainfall and depth, and is mediated by genomically divergent microorganisms.</title>
        <authorList>
            <person name="Diamond S."/>
            <person name="Andeer P.F."/>
            <person name="Li Z."/>
            <person name="Crits-Christoph A."/>
            <person name="Burstein D."/>
            <person name="Anantharaman K."/>
            <person name="Lane K.R."/>
            <person name="Thomas B.C."/>
            <person name="Pan C."/>
            <person name="Northen T.R."/>
            <person name="Banfield J.F."/>
        </authorList>
    </citation>
    <scope>NUCLEOTIDE SEQUENCE [LARGE SCALE GENOMIC DNA]</scope>
    <source>
        <strain evidence="8">WS_10</strain>
    </source>
</reference>
<dbReference type="SUPFAM" id="SSF109998">
    <property type="entry name" value="Triger factor/SurA peptide-binding domain-like"/>
    <property type="match status" value="2"/>
</dbReference>
<gene>
    <name evidence="8" type="ORF">E6K80_10905</name>
</gene>
<evidence type="ECO:0000259" key="7">
    <source>
        <dbReference type="PROSITE" id="PS50198"/>
    </source>
</evidence>
<sequence>MLLAGVAGAVMADKAPPVYRPPGRPVRASVDYLPDSVVVARVDGKPIRVADFVDRYFNMYPEYRPVADSSGRLEFFNTLMTKEIMAAVARKTKHEETYEDRATIRSYIQRVLGNVLFERTILDSAHVSEQEAQAVYDQMKRELRVSRLRFGSYATAERMRRDLLAGRISQSRAWELRVHIPNDTTSTPDLGWRKRGETSPTIANIVFALPVDGISEPVSEPPGYSLYLIKDERPLAIQPYKIFRGPIMDEVKAIKLRQARERLLKGLRAEEGLHMDSVNVSWTAARFPTRFRNEGTSRLIMDVSLPSIAPEDTGKVVATYRGGKITVGRILENFRETDELMRPSLDSQEGIQDLVDVLILEPRLADIARKRGFDRDPEAVAQIERKKEEIAVEHLFQDSIQARIFIPPAERRKYYKDNETRFHALASSTYALFYIDNKENADTVAARLNRGVEARAIMREDSLKGYTRGHVETQTEEDHGLPFHKKVMEELKEKEVFVYGPDLTGAYNVLQVLKLDPGRKVPYEEVDGQIDSYLQQEASDSLLNAFAERYRKPLRVETHPELLGRINLTPRD</sequence>
<dbReference type="PROSITE" id="PS50198">
    <property type="entry name" value="PPIC_PPIASE_2"/>
    <property type="match status" value="1"/>
</dbReference>
<comment type="catalytic activity">
    <reaction evidence="1">
        <text>[protein]-peptidylproline (omega=180) = [protein]-peptidylproline (omega=0)</text>
        <dbReference type="Rhea" id="RHEA:16237"/>
        <dbReference type="Rhea" id="RHEA-COMP:10747"/>
        <dbReference type="Rhea" id="RHEA-COMP:10748"/>
        <dbReference type="ChEBI" id="CHEBI:83833"/>
        <dbReference type="ChEBI" id="CHEBI:83834"/>
        <dbReference type="EC" id="5.2.1.8"/>
    </reaction>
</comment>
<evidence type="ECO:0000256" key="6">
    <source>
        <dbReference type="PROSITE-ProRule" id="PRU00278"/>
    </source>
</evidence>
<dbReference type="InterPro" id="IPR000297">
    <property type="entry name" value="PPIase_PpiC"/>
</dbReference>
<evidence type="ECO:0000256" key="2">
    <source>
        <dbReference type="ARBA" id="ARBA00013194"/>
    </source>
</evidence>
<dbReference type="InterPro" id="IPR050245">
    <property type="entry name" value="PrsA_foldase"/>
</dbReference>
<evidence type="ECO:0000256" key="5">
    <source>
        <dbReference type="ARBA" id="ARBA00023235"/>
    </source>
</evidence>
<keyword evidence="4 6" id="KW-0697">Rotamase</keyword>
<evidence type="ECO:0000256" key="3">
    <source>
        <dbReference type="ARBA" id="ARBA00022729"/>
    </source>
</evidence>
<dbReference type="EMBL" id="VBPA01000277">
    <property type="protein sequence ID" value="TMQ69684.1"/>
    <property type="molecule type" value="Genomic_DNA"/>
</dbReference>
<evidence type="ECO:0000313" key="9">
    <source>
        <dbReference type="Proteomes" id="UP000319836"/>
    </source>
</evidence>
<proteinExistence type="predicted"/>